<organism evidence="2 3">
    <name type="scientific">Aspergillus felis</name>
    <dbReference type="NCBI Taxonomy" id="1287682"/>
    <lineage>
        <taxon>Eukaryota</taxon>
        <taxon>Fungi</taxon>
        <taxon>Dikarya</taxon>
        <taxon>Ascomycota</taxon>
        <taxon>Pezizomycotina</taxon>
        <taxon>Eurotiomycetes</taxon>
        <taxon>Eurotiomycetidae</taxon>
        <taxon>Eurotiales</taxon>
        <taxon>Aspergillaceae</taxon>
        <taxon>Aspergillus</taxon>
        <taxon>Aspergillus subgen. Fumigati</taxon>
    </lineage>
</organism>
<name>A0A8H6PZ47_9EURO</name>
<feature type="region of interest" description="Disordered" evidence="1">
    <location>
        <begin position="539"/>
        <end position="560"/>
    </location>
</feature>
<dbReference type="Proteomes" id="UP000654922">
    <property type="component" value="Unassembled WGS sequence"/>
</dbReference>
<dbReference type="OrthoDB" id="4363600at2759"/>
<protein>
    <submittedName>
        <fullName evidence="2">Uncharacterized protein</fullName>
    </submittedName>
</protein>
<dbReference type="EMBL" id="JACBAE010001344">
    <property type="protein sequence ID" value="KAF7163358.1"/>
    <property type="molecule type" value="Genomic_DNA"/>
</dbReference>
<accession>A0A8H6PZ47</accession>
<proteinExistence type="predicted"/>
<evidence type="ECO:0000313" key="3">
    <source>
        <dbReference type="Proteomes" id="UP000654922"/>
    </source>
</evidence>
<comment type="caution">
    <text evidence="2">The sequence shown here is derived from an EMBL/GenBank/DDBJ whole genome shotgun (WGS) entry which is preliminary data.</text>
</comment>
<dbReference type="AlphaFoldDB" id="A0A8H6PZ47"/>
<reference evidence="2" key="1">
    <citation type="submission" date="2020-06" db="EMBL/GenBank/DDBJ databases">
        <title>Draft genome sequences of strains closely related to Aspergillus parafelis and Aspergillus hiratsukae.</title>
        <authorList>
            <person name="Dos Santos R.A.C."/>
            <person name="Rivero-Menendez O."/>
            <person name="Steenwyk J.L."/>
            <person name="Mead M.E."/>
            <person name="Goldman G.H."/>
            <person name="Alastruey-Izquierdo A."/>
            <person name="Rokas A."/>
        </authorList>
    </citation>
    <scope>NUCLEOTIDE SEQUENCE</scope>
    <source>
        <strain evidence="2">CNM-CM5623</strain>
    </source>
</reference>
<sequence length="560" mass="64760">MPLMPSKVKRFKKTGRARSLRRFQMRRSDRDIHLVNGTSATRKALAEVLALGVKDETYDESQSSFSFAPWVPSSAAENTDVVEPEALTSCVKHPWGIIDYHLYLNSLEGGKDIHIRRENLYLFDGTDCEPIRYCDLFVPETYRMDEDSQRTRLLFAILPIAEKGADFGERNYVLGYDWKYRSVFARHFNWMPHDIRDIWSVWSEGTTVYTISISRLFKLLESTFHKRTGRAGEGILSSNPLCTSLQVSDDPGMEMVIVTMFAQFAADFIDVIFIQEEYQKQKFRHQLACYEDQCRQVLQRASYRAWFALRAGSAGAKYRTEKNDGNESFRQLLQDLYALEEEERQEEEQQSHGYLMQGGEWRAADFETWKWHREEKKSRRREEAVRRLEGLFAIPGDLPEIKSPGEEFENIMIKAGEHPTIDENYPPDAPRTPSPPFRHRSVLQQIQCLSPGSPGIVCPATEEFDDFEATEYHKIPLSLLLRRTLELLEESPDLDSLDNRGRFGSLLTDLGVRVRKKPVDEFTLAPSLGYENDSWKLEVQTQPEARDQPPRCLLPSPLFD</sequence>
<evidence type="ECO:0000313" key="2">
    <source>
        <dbReference type="EMBL" id="KAF7163358.1"/>
    </source>
</evidence>
<evidence type="ECO:0000256" key="1">
    <source>
        <dbReference type="SAM" id="MobiDB-lite"/>
    </source>
</evidence>
<gene>
    <name evidence="2" type="ORF">CNMCM5623_008336</name>
</gene>